<dbReference type="Pfam" id="PF02814">
    <property type="entry name" value="UreE_N"/>
    <property type="match status" value="1"/>
</dbReference>
<dbReference type="SUPFAM" id="SSF69287">
    <property type="entry name" value="Urease metallochaperone UreE, N-terminal domain"/>
    <property type="match status" value="1"/>
</dbReference>
<proteinExistence type="predicted"/>
<dbReference type="NCBIfam" id="NF009752">
    <property type="entry name" value="PRK13261.1-2"/>
    <property type="match status" value="1"/>
</dbReference>
<dbReference type="SMART" id="SM00988">
    <property type="entry name" value="UreE_N"/>
    <property type="match status" value="1"/>
</dbReference>
<gene>
    <name evidence="5" type="ORF">AUC71_10180</name>
</gene>
<comment type="caution">
    <text evidence="5">The sequence shown here is derived from an EMBL/GenBank/DDBJ whole genome shotgun (WGS) entry which is preliminary data.</text>
</comment>
<dbReference type="Proteomes" id="UP000095042">
    <property type="component" value="Unassembled WGS sequence"/>
</dbReference>
<evidence type="ECO:0000256" key="1">
    <source>
        <dbReference type="ARBA" id="ARBA00022490"/>
    </source>
</evidence>
<dbReference type="InterPro" id="IPR004029">
    <property type="entry name" value="UreE_N"/>
</dbReference>
<keyword evidence="1" id="KW-0963">Cytoplasm</keyword>
<dbReference type="PIRSF" id="PIRSF036402">
    <property type="entry name" value="Ureas_acces_UreE"/>
    <property type="match status" value="1"/>
</dbReference>
<dbReference type="OrthoDB" id="7376380at2"/>
<keyword evidence="6" id="KW-1185">Reference proteome</keyword>
<evidence type="ECO:0000256" key="3">
    <source>
        <dbReference type="ARBA" id="ARBA00023186"/>
    </source>
</evidence>
<dbReference type="GO" id="GO:0006457">
    <property type="term" value="P:protein folding"/>
    <property type="evidence" value="ECO:0007669"/>
    <property type="project" value="InterPro"/>
</dbReference>
<keyword evidence="3" id="KW-0143">Chaperone</keyword>
<evidence type="ECO:0000256" key="2">
    <source>
        <dbReference type="ARBA" id="ARBA00022596"/>
    </source>
</evidence>
<organism evidence="5 6">
    <name type="scientific">Methyloceanibacter marginalis</name>
    <dbReference type="NCBI Taxonomy" id="1774971"/>
    <lineage>
        <taxon>Bacteria</taxon>
        <taxon>Pseudomonadati</taxon>
        <taxon>Pseudomonadota</taxon>
        <taxon>Alphaproteobacteria</taxon>
        <taxon>Hyphomicrobiales</taxon>
        <taxon>Hyphomicrobiaceae</taxon>
        <taxon>Methyloceanibacter</taxon>
    </lineage>
</organism>
<dbReference type="AlphaFoldDB" id="A0A1E3WC07"/>
<dbReference type="RefSeq" id="WP_069623462.1">
    <property type="nucleotide sequence ID" value="NZ_LPWD01000121.1"/>
</dbReference>
<dbReference type="InterPro" id="IPR012406">
    <property type="entry name" value="UreE"/>
</dbReference>
<accession>A0A1E3WC07</accession>
<sequence length="147" mass="16512">MQKLERIVGQASDPEIADRLHGLQHAGRVEYLALQPEDMQRHRLRVTGDQGTEYAIAIPRREMLTDGAVLMLGAEKAVVVRSREQNWLRLKTSDPATALELGYFAGNMHWKVRFDGPVLEIALHGPEADYLTRLADLLADGRIERAS</sequence>
<evidence type="ECO:0000313" key="6">
    <source>
        <dbReference type="Proteomes" id="UP000095042"/>
    </source>
</evidence>
<dbReference type="GO" id="GO:0016151">
    <property type="term" value="F:nickel cation binding"/>
    <property type="evidence" value="ECO:0007669"/>
    <property type="project" value="InterPro"/>
</dbReference>
<dbReference type="EMBL" id="LPWD01000121">
    <property type="protein sequence ID" value="ODS03344.1"/>
    <property type="molecule type" value="Genomic_DNA"/>
</dbReference>
<dbReference type="Gene3D" id="2.60.260.20">
    <property type="entry name" value="Urease metallochaperone UreE, N-terminal domain"/>
    <property type="match status" value="1"/>
</dbReference>
<dbReference type="InterPro" id="IPR036118">
    <property type="entry name" value="UreE_N_sf"/>
</dbReference>
<reference evidence="5 6" key="1">
    <citation type="journal article" date="2016" name="Environ. Microbiol.">
        <title>New Methyloceanibacter diversity from North Sea sediments includes methanotroph containing solely the soluble methane monooxygenase.</title>
        <authorList>
            <person name="Vekeman B."/>
            <person name="Kerckhof F.M."/>
            <person name="Cremers G."/>
            <person name="de Vos P."/>
            <person name="Vandamme P."/>
            <person name="Boon N."/>
            <person name="Op den Camp H.J."/>
            <person name="Heylen K."/>
        </authorList>
    </citation>
    <scope>NUCLEOTIDE SEQUENCE [LARGE SCALE GENOMIC DNA]</scope>
    <source>
        <strain evidence="5 6">R-67177</strain>
    </source>
</reference>
<feature type="domain" description="UreE urease accessory N-terminal" evidence="4">
    <location>
        <begin position="16"/>
        <end position="78"/>
    </location>
</feature>
<dbReference type="GO" id="GO:0005737">
    <property type="term" value="C:cytoplasm"/>
    <property type="evidence" value="ECO:0007669"/>
    <property type="project" value="InterPro"/>
</dbReference>
<keyword evidence="2" id="KW-0533">Nickel</keyword>
<name>A0A1E3WC07_9HYPH</name>
<evidence type="ECO:0000259" key="4">
    <source>
        <dbReference type="SMART" id="SM00988"/>
    </source>
</evidence>
<evidence type="ECO:0000313" key="5">
    <source>
        <dbReference type="EMBL" id="ODS03344.1"/>
    </source>
</evidence>
<protein>
    <submittedName>
        <fullName evidence="5">Urease accessory protein UreE</fullName>
    </submittedName>
</protein>